<name>A0A4R1N5C1_9FIRM</name>
<feature type="transmembrane region" description="Helical" evidence="7">
    <location>
        <begin position="22"/>
        <end position="42"/>
    </location>
</feature>
<protein>
    <submittedName>
        <fullName evidence="9">YidC/Oxa1 family membrane protein insertase</fullName>
    </submittedName>
</protein>
<evidence type="ECO:0000256" key="5">
    <source>
        <dbReference type="RuleBase" id="RU003945"/>
    </source>
</evidence>
<keyword evidence="2 5" id="KW-0812">Transmembrane</keyword>
<comment type="caution">
    <text evidence="9">The sequence shown here is derived from an EMBL/GenBank/DDBJ whole genome shotgun (WGS) entry which is preliminary data.</text>
</comment>
<evidence type="ECO:0000256" key="1">
    <source>
        <dbReference type="ARBA" id="ARBA00004141"/>
    </source>
</evidence>
<dbReference type="RefSeq" id="WP_132280293.1">
    <property type="nucleotide sequence ID" value="NZ_SMGQ01000011.1"/>
</dbReference>
<feature type="domain" description="Membrane insertase YidC/Oxa/ALB C-terminal" evidence="8">
    <location>
        <begin position="22"/>
        <end position="204"/>
    </location>
</feature>
<evidence type="ECO:0000313" key="10">
    <source>
        <dbReference type="Proteomes" id="UP000294545"/>
    </source>
</evidence>
<proteinExistence type="inferred from homology"/>
<dbReference type="Proteomes" id="UP000294545">
    <property type="component" value="Unassembled WGS sequence"/>
</dbReference>
<dbReference type="Pfam" id="PF02096">
    <property type="entry name" value="60KD_IMP"/>
    <property type="match status" value="1"/>
</dbReference>
<evidence type="ECO:0000256" key="2">
    <source>
        <dbReference type="ARBA" id="ARBA00022692"/>
    </source>
</evidence>
<keyword evidence="10" id="KW-1185">Reference proteome</keyword>
<keyword evidence="3 7" id="KW-1133">Transmembrane helix</keyword>
<evidence type="ECO:0000313" key="9">
    <source>
        <dbReference type="EMBL" id="TCK98179.1"/>
    </source>
</evidence>
<dbReference type="OrthoDB" id="2380676at2"/>
<dbReference type="GO" id="GO:0032977">
    <property type="term" value="F:membrane insertase activity"/>
    <property type="evidence" value="ECO:0007669"/>
    <property type="project" value="InterPro"/>
</dbReference>
<evidence type="ECO:0000256" key="6">
    <source>
        <dbReference type="SAM" id="Coils"/>
    </source>
</evidence>
<dbReference type="NCBIfam" id="TIGR03592">
    <property type="entry name" value="yidC_oxa1_cterm"/>
    <property type="match status" value="1"/>
</dbReference>
<evidence type="ECO:0000256" key="4">
    <source>
        <dbReference type="ARBA" id="ARBA00023136"/>
    </source>
</evidence>
<evidence type="ECO:0000256" key="7">
    <source>
        <dbReference type="SAM" id="Phobius"/>
    </source>
</evidence>
<gene>
    <name evidence="9" type="ORF">EDC19_0597</name>
</gene>
<sequence length="215" mass="24599">MNLLLEIIKNLIELIHSTVGDFGVTIVCITLLIKIILIPLSFKQKNSSETQKQMTAEMNVIKEKYKNQKEILEKEMQKVTTKYASNTIGCLLTFIQMPIMISLYRAIISMPIEIPTTILLPWISDLKSPDTYFIIPVVACIVQLLPNVLGYFKIFKGLGLPKVNKAMIIVTILINAIFVSQVPVIIGLYFITSSLYSFIEQMIYYLFRVKQRKMI</sequence>
<keyword evidence="6" id="KW-0175">Coiled coil</keyword>
<comment type="subcellular location">
    <subcellularLocation>
        <location evidence="1 5">Membrane</location>
        <topology evidence="1 5">Multi-pass membrane protein</topology>
    </subcellularLocation>
</comment>
<evidence type="ECO:0000259" key="8">
    <source>
        <dbReference type="Pfam" id="PF02096"/>
    </source>
</evidence>
<dbReference type="GO" id="GO:0016020">
    <property type="term" value="C:membrane"/>
    <property type="evidence" value="ECO:0007669"/>
    <property type="project" value="UniProtKB-SubCell"/>
</dbReference>
<feature type="transmembrane region" description="Helical" evidence="7">
    <location>
        <begin position="163"/>
        <end position="180"/>
    </location>
</feature>
<dbReference type="PANTHER" id="PTHR12428">
    <property type="entry name" value="OXA1"/>
    <property type="match status" value="1"/>
</dbReference>
<accession>A0A4R1N5C1</accession>
<evidence type="ECO:0000256" key="3">
    <source>
        <dbReference type="ARBA" id="ARBA00022989"/>
    </source>
</evidence>
<dbReference type="InterPro" id="IPR001708">
    <property type="entry name" value="YidC/ALB3/OXA1/COX18"/>
</dbReference>
<dbReference type="GO" id="GO:0051205">
    <property type="term" value="P:protein insertion into membrane"/>
    <property type="evidence" value="ECO:0007669"/>
    <property type="project" value="TreeGrafter"/>
</dbReference>
<reference evidence="9 10" key="1">
    <citation type="submission" date="2019-03" db="EMBL/GenBank/DDBJ databases">
        <title>Genomic Encyclopedia of Type Strains, Phase IV (KMG-IV): sequencing the most valuable type-strain genomes for metagenomic binning, comparative biology and taxonomic classification.</title>
        <authorList>
            <person name="Goeker M."/>
        </authorList>
    </citation>
    <scope>NUCLEOTIDE SEQUENCE [LARGE SCALE GENOMIC DNA]</scope>
    <source>
        <strain evidence="9 10">DSM 24176</strain>
    </source>
</reference>
<keyword evidence="4 7" id="KW-0472">Membrane</keyword>
<feature type="transmembrane region" description="Helical" evidence="7">
    <location>
        <begin position="132"/>
        <end position="151"/>
    </location>
</feature>
<organism evidence="9 10">
    <name type="scientific">Natranaerovirga hydrolytica</name>
    <dbReference type="NCBI Taxonomy" id="680378"/>
    <lineage>
        <taxon>Bacteria</taxon>
        <taxon>Bacillati</taxon>
        <taxon>Bacillota</taxon>
        <taxon>Clostridia</taxon>
        <taxon>Lachnospirales</taxon>
        <taxon>Natranaerovirgaceae</taxon>
        <taxon>Natranaerovirga</taxon>
    </lineage>
</organism>
<dbReference type="AlphaFoldDB" id="A0A4R1N5C1"/>
<feature type="coiled-coil region" evidence="6">
    <location>
        <begin position="55"/>
        <end position="82"/>
    </location>
</feature>
<dbReference type="InterPro" id="IPR028055">
    <property type="entry name" value="YidC/Oxa/ALB_C"/>
</dbReference>
<feature type="transmembrane region" description="Helical" evidence="7">
    <location>
        <begin position="88"/>
        <end position="112"/>
    </location>
</feature>
<comment type="similarity">
    <text evidence="5">Belongs to the OXA1/ALB3/YidC family.</text>
</comment>
<dbReference type="PANTHER" id="PTHR12428:SF65">
    <property type="entry name" value="CYTOCHROME C OXIDASE ASSEMBLY PROTEIN COX18, MITOCHONDRIAL"/>
    <property type="match status" value="1"/>
</dbReference>
<dbReference type="EMBL" id="SMGQ01000011">
    <property type="protein sequence ID" value="TCK98179.1"/>
    <property type="molecule type" value="Genomic_DNA"/>
</dbReference>